<dbReference type="STRING" id="683150.G205_10438"/>
<dbReference type="PANTHER" id="PTHR23355:SF42">
    <property type="entry name" value="RIBONUCLEASE II, CHLOROPLASTIC_MITOCHONDRIAL"/>
    <property type="match status" value="1"/>
</dbReference>
<comment type="caution">
    <text evidence="3">The sequence shown here is derived from an EMBL/GenBank/DDBJ whole genome shotgun (WGS) entry which is preliminary data.</text>
</comment>
<gene>
    <name evidence="3" type="ORF">E2R57_02220</name>
</gene>
<dbReference type="GO" id="GO:0003723">
    <property type="term" value="F:RNA binding"/>
    <property type="evidence" value="ECO:0007669"/>
    <property type="project" value="InterPro"/>
</dbReference>
<dbReference type="RefSeq" id="WP_133346029.1">
    <property type="nucleotide sequence ID" value="NZ_SMZQ01000001.1"/>
</dbReference>
<dbReference type="Pfam" id="PF18614">
    <property type="entry name" value="RNase_II_C_S1"/>
    <property type="match status" value="1"/>
</dbReference>
<dbReference type="InterPro" id="IPR012340">
    <property type="entry name" value="NA-bd_OB-fold"/>
</dbReference>
<protein>
    <submittedName>
        <fullName evidence="3">RNB domain-containing ribonuclease</fullName>
    </submittedName>
</protein>
<dbReference type="GO" id="GO:0000175">
    <property type="term" value="F:3'-5'-RNA exonuclease activity"/>
    <property type="evidence" value="ECO:0007669"/>
    <property type="project" value="TreeGrafter"/>
</dbReference>
<feature type="region of interest" description="Disordered" evidence="1">
    <location>
        <begin position="427"/>
        <end position="462"/>
    </location>
</feature>
<proteinExistence type="predicted"/>
<dbReference type="EMBL" id="SMZQ01000001">
    <property type="protein sequence ID" value="TDL41498.1"/>
    <property type="molecule type" value="Genomic_DNA"/>
</dbReference>
<name>A0A4V3B2M9_9MICC</name>
<dbReference type="SUPFAM" id="SSF50249">
    <property type="entry name" value="Nucleic acid-binding proteins"/>
    <property type="match status" value="1"/>
</dbReference>
<feature type="compositionally biased region" description="Gly residues" evidence="1">
    <location>
        <begin position="437"/>
        <end position="462"/>
    </location>
</feature>
<dbReference type="OrthoDB" id="5800376at2"/>
<feature type="domain" description="RNB" evidence="2">
    <location>
        <begin position="53"/>
        <end position="371"/>
    </location>
</feature>
<dbReference type="PANTHER" id="PTHR23355">
    <property type="entry name" value="RIBONUCLEASE"/>
    <property type="match status" value="1"/>
</dbReference>
<sequence>MSHHRLAPNVHEHNNALEEALGALRSELELPGPYPEHAVRDAEAAVAALELPPHDLTGVEFVTIDPASSTDLDQALFIEADGGGYHVLYAIADVPAFVKPGGPLDQETRRRGQTFYAPDGRIPLHPEVISEGAGSLLPGQECPAFVWDFHLDGNAEVTSASVRRARMRSRAKLSYKGAQAQLDAGGASPVLQLLKEVGLKRVELERARDGASLNMPEQEIVQLPDGGYRIAAAPQLPVEDWNAQISLMTGMAAAQIMLDGQVGILRTMPAPDERSLNHFKLQTEALGKPWDGEVSYGEYLRSLDPTEPRQLAIMHSAGMLFRGASYTAFDGSVPEAAIQAAIGAAYAHTTAPLRRLVDRFVLVICEALSNGGNVPGWAREALPSLPEIMAGSDQLASRMERMALDTVEAALLVNHIGQEFDAIVISGSKPQKDNGNGNNGRNGNGKNGNGKNGNGKNGNGGSGIIQVAEPAVTARCAGDLESGTKVRVRLLSSNISTREVHFELVG</sequence>
<dbReference type="Pfam" id="PF00773">
    <property type="entry name" value="RNB"/>
    <property type="match status" value="1"/>
</dbReference>
<dbReference type="GO" id="GO:0000932">
    <property type="term" value="C:P-body"/>
    <property type="evidence" value="ECO:0007669"/>
    <property type="project" value="TreeGrafter"/>
</dbReference>
<dbReference type="GO" id="GO:0006402">
    <property type="term" value="P:mRNA catabolic process"/>
    <property type="evidence" value="ECO:0007669"/>
    <property type="project" value="TreeGrafter"/>
</dbReference>
<dbReference type="InterPro" id="IPR050180">
    <property type="entry name" value="RNR_Ribonuclease"/>
</dbReference>
<evidence type="ECO:0000259" key="2">
    <source>
        <dbReference type="SMART" id="SM00955"/>
    </source>
</evidence>
<reference evidence="3 4" key="1">
    <citation type="submission" date="2019-03" db="EMBL/GenBank/DDBJ databases">
        <title>Genome Sequencing and Assembly of Various Microbes Isolated from Partially Reclaimed Soil and Acid Mine Drainage (AMD) Site.</title>
        <authorList>
            <person name="Steinbock B."/>
            <person name="Bechtold R."/>
            <person name="Sevigny J.L."/>
            <person name="Thomas D."/>
            <person name="Cuthill L.R."/>
            <person name="Aveiro Johannsen E.J."/>
            <person name="Thomas K."/>
            <person name="Ghosh A."/>
        </authorList>
    </citation>
    <scope>NUCLEOTIDE SEQUENCE [LARGE SCALE GENOMIC DNA]</scope>
    <source>
        <strain evidence="3 4">S-A1</strain>
    </source>
</reference>
<dbReference type="InterPro" id="IPR001900">
    <property type="entry name" value="RNase_II/R"/>
</dbReference>
<dbReference type="AlphaFoldDB" id="A0A4V3B2M9"/>
<evidence type="ECO:0000256" key="1">
    <source>
        <dbReference type="SAM" id="MobiDB-lite"/>
    </source>
</evidence>
<dbReference type="SMART" id="SM00955">
    <property type="entry name" value="RNB"/>
    <property type="match status" value="1"/>
</dbReference>
<organism evidence="3 4">
    <name type="scientific">Arthrobacter nitrophenolicus</name>
    <dbReference type="NCBI Taxonomy" id="683150"/>
    <lineage>
        <taxon>Bacteria</taxon>
        <taxon>Bacillati</taxon>
        <taxon>Actinomycetota</taxon>
        <taxon>Actinomycetes</taxon>
        <taxon>Micrococcales</taxon>
        <taxon>Micrococcaceae</taxon>
        <taxon>Arthrobacter</taxon>
    </lineage>
</organism>
<dbReference type="InterPro" id="IPR040596">
    <property type="entry name" value="RNase_II_C_S1"/>
</dbReference>
<evidence type="ECO:0000313" key="3">
    <source>
        <dbReference type="EMBL" id="TDL41498.1"/>
    </source>
</evidence>
<evidence type="ECO:0000313" key="4">
    <source>
        <dbReference type="Proteomes" id="UP000294621"/>
    </source>
</evidence>
<accession>A0A4V3B2M9</accession>
<dbReference type="Proteomes" id="UP000294621">
    <property type="component" value="Unassembled WGS sequence"/>
</dbReference>